<reference evidence="1 2" key="2">
    <citation type="journal article" date="2022" name="Mol. Ecol. Resour.">
        <title>The genomes of chicory, endive, great burdock and yacon provide insights into Asteraceae paleo-polyploidization history and plant inulin production.</title>
        <authorList>
            <person name="Fan W."/>
            <person name="Wang S."/>
            <person name="Wang H."/>
            <person name="Wang A."/>
            <person name="Jiang F."/>
            <person name="Liu H."/>
            <person name="Zhao H."/>
            <person name="Xu D."/>
            <person name="Zhang Y."/>
        </authorList>
    </citation>
    <scope>NUCLEOTIDE SEQUENCE [LARGE SCALE GENOMIC DNA]</scope>
    <source>
        <strain evidence="2">cv. Niubang</strain>
    </source>
</reference>
<protein>
    <submittedName>
        <fullName evidence="1">Uncharacterized protein</fullName>
    </submittedName>
</protein>
<keyword evidence="2" id="KW-1185">Reference proteome</keyword>
<evidence type="ECO:0000313" key="1">
    <source>
        <dbReference type="EMBL" id="KAI3758121.1"/>
    </source>
</evidence>
<reference evidence="2" key="1">
    <citation type="journal article" date="2022" name="Mol. Ecol. Resour.">
        <title>The genomes of chicory, endive, great burdock and yacon provide insights into Asteraceae palaeo-polyploidization history and plant inulin production.</title>
        <authorList>
            <person name="Fan W."/>
            <person name="Wang S."/>
            <person name="Wang H."/>
            <person name="Wang A."/>
            <person name="Jiang F."/>
            <person name="Liu H."/>
            <person name="Zhao H."/>
            <person name="Xu D."/>
            <person name="Zhang Y."/>
        </authorList>
    </citation>
    <scope>NUCLEOTIDE SEQUENCE [LARGE SCALE GENOMIC DNA]</scope>
    <source>
        <strain evidence="2">cv. Niubang</strain>
    </source>
</reference>
<accession>A0ACB9EHC2</accession>
<dbReference type="EMBL" id="CM042048">
    <property type="protein sequence ID" value="KAI3758121.1"/>
    <property type="molecule type" value="Genomic_DNA"/>
</dbReference>
<sequence>MQCGIWVCEHDVTGGNMEVVQSVSPSKLGGAFQELKVSMQGEEVYVGGVRAAARWAEADGADADRVTEYGGGW</sequence>
<evidence type="ECO:0000313" key="2">
    <source>
        <dbReference type="Proteomes" id="UP001055879"/>
    </source>
</evidence>
<gene>
    <name evidence="1" type="ORF">L6452_05671</name>
</gene>
<comment type="caution">
    <text evidence="1">The sequence shown here is derived from an EMBL/GenBank/DDBJ whole genome shotgun (WGS) entry which is preliminary data.</text>
</comment>
<proteinExistence type="predicted"/>
<name>A0ACB9EHC2_ARCLA</name>
<dbReference type="Proteomes" id="UP001055879">
    <property type="component" value="Linkage Group LG02"/>
</dbReference>
<organism evidence="1 2">
    <name type="scientific">Arctium lappa</name>
    <name type="common">Greater burdock</name>
    <name type="synonym">Lappa major</name>
    <dbReference type="NCBI Taxonomy" id="4217"/>
    <lineage>
        <taxon>Eukaryota</taxon>
        <taxon>Viridiplantae</taxon>
        <taxon>Streptophyta</taxon>
        <taxon>Embryophyta</taxon>
        <taxon>Tracheophyta</taxon>
        <taxon>Spermatophyta</taxon>
        <taxon>Magnoliopsida</taxon>
        <taxon>eudicotyledons</taxon>
        <taxon>Gunneridae</taxon>
        <taxon>Pentapetalae</taxon>
        <taxon>asterids</taxon>
        <taxon>campanulids</taxon>
        <taxon>Asterales</taxon>
        <taxon>Asteraceae</taxon>
        <taxon>Carduoideae</taxon>
        <taxon>Cardueae</taxon>
        <taxon>Arctiinae</taxon>
        <taxon>Arctium</taxon>
    </lineage>
</organism>